<evidence type="ECO:0000256" key="2">
    <source>
        <dbReference type="ARBA" id="ARBA00022692"/>
    </source>
</evidence>
<dbReference type="Proteomes" id="UP000199588">
    <property type="component" value="Unassembled WGS sequence"/>
</dbReference>
<dbReference type="PANTHER" id="PTHR34597:SF3">
    <property type="entry name" value="OUTER MEMBRANE TRANSPORTER CDIB"/>
    <property type="match status" value="1"/>
</dbReference>
<evidence type="ECO:0000256" key="4">
    <source>
        <dbReference type="SAM" id="SignalP"/>
    </source>
</evidence>
<keyword evidence="4" id="KW-0732">Signal</keyword>
<dbReference type="PANTHER" id="PTHR34597">
    <property type="entry name" value="SLR1661 PROTEIN"/>
    <property type="match status" value="1"/>
</dbReference>
<keyword evidence="9" id="KW-1185">Reference proteome</keyword>
<dbReference type="Gene3D" id="3.10.20.310">
    <property type="entry name" value="membrane protein fhac"/>
    <property type="match status" value="1"/>
</dbReference>
<keyword evidence="1" id="KW-1134">Transmembrane beta strand</keyword>
<dbReference type="InterPro" id="IPR035251">
    <property type="entry name" value="ShlB_POTRA"/>
</dbReference>
<evidence type="ECO:0000259" key="7">
    <source>
        <dbReference type="Pfam" id="PF17287"/>
    </source>
</evidence>
<dbReference type="InterPro" id="IPR051544">
    <property type="entry name" value="TPS_OM_transporter"/>
</dbReference>
<gene>
    <name evidence="8" type="ORF">SAMN02910354_00186</name>
</gene>
<dbReference type="Pfam" id="PF17287">
    <property type="entry name" value="POTRA_3"/>
    <property type="match status" value="1"/>
</dbReference>
<reference evidence="8 9" key="1">
    <citation type="submission" date="2016-10" db="EMBL/GenBank/DDBJ databases">
        <authorList>
            <person name="Varghese N."/>
            <person name="Submissions S."/>
        </authorList>
    </citation>
    <scope>NUCLEOTIDE SEQUENCE [LARGE SCALE GENOMIC DNA]</scope>
    <source>
        <strain evidence="8 9">DSM 22022</strain>
    </source>
</reference>
<name>A0A1G5ADI2_9PAST</name>
<dbReference type="EMBL" id="FMUQ01000002">
    <property type="protein sequence ID" value="SCX75963.1"/>
    <property type="molecule type" value="Genomic_DNA"/>
</dbReference>
<evidence type="ECO:0000313" key="9">
    <source>
        <dbReference type="Proteomes" id="UP000199588"/>
    </source>
</evidence>
<feature type="chain" id="PRO_5045669894" evidence="4">
    <location>
        <begin position="19"/>
        <end position="588"/>
    </location>
</feature>
<comment type="caution">
    <text evidence="8">The sequence shown here is derived from an EMBL/GenBank/DDBJ whole genome shotgun (WGS) entry which is preliminary data.</text>
</comment>
<dbReference type="Pfam" id="PF08479">
    <property type="entry name" value="POTRA_2"/>
    <property type="match status" value="1"/>
</dbReference>
<feature type="domain" description="ShlB POTRA" evidence="7">
    <location>
        <begin position="171"/>
        <end position="227"/>
    </location>
</feature>
<evidence type="ECO:0000256" key="3">
    <source>
        <dbReference type="ARBA" id="ARBA00023237"/>
    </source>
</evidence>
<dbReference type="Gene3D" id="2.40.160.50">
    <property type="entry name" value="membrane protein fhac: a member of the omp85/tpsb transporter family"/>
    <property type="match status" value="1"/>
</dbReference>
<feature type="domain" description="Haemolysin activator HlyB C-terminal" evidence="5">
    <location>
        <begin position="235"/>
        <end position="552"/>
    </location>
</feature>
<dbReference type="Pfam" id="PF03865">
    <property type="entry name" value="ShlB"/>
    <property type="match status" value="1"/>
</dbReference>
<keyword evidence="1" id="KW-0472">Membrane</keyword>
<organism evidence="8 9">
    <name type="scientific">Basfia succiniciproducens</name>
    <dbReference type="NCBI Taxonomy" id="653940"/>
    <lineage>
        <taxon>Bacteria</taxon>
        <taxon>Pseudomonadati</taxon>
        <taxon>Pseudomonadota</taxon>
        <taxon>Gammaproteobacteria</taxon>
        <taxon>Pasteurellales</taxon>
        <taxon>Pasteurellaceae</taxon>
        <taxon>Basfia</taxon>
    </lineage>
</organism>
<dbReference type="InterPro" id="IPR013686">
    <property type="entry name" value="Polypept-transport_assoc_ShlB"/>
</dbReference>
<dbReference type="RefSeq" id="WP_090653739.1">
    <property type="nucleotide sequence ID" value="NZ_CP015031.1"/>
</dbReference>
<protein>
    <submittedName>
        <fullName evidence="8">Hemolysin activation/secretion protein</fullName>
    </submittedName>
</protein>
<dbReference type="PIRSF" id="PIRSF029745">
    <property type="entry name" value="FhaC"/>
    <property type="match status" value="1"/>
</dbReference>
<dbReference type="InterPro" id="IPR005565">
    <property type="entry name" value="Hemolysn_activator_HlyB_C"/>
</dbReference>
<feature type="signal peptide" evidence="4">
    <location>
        <begin position="1"/>
        <end position="18"/>
    </location>
</feature>
<feature type="domain" description="Polypeptide-transport-associated ShlB-type" evidence="6">
    <location>
        <begin position="121"/>
        <end position="170"/>
    </location>
</feature>
<evidence type="ECO:0000259" key="6">
    <source>
        <dbReference type="Pfam" id="PF08479"/>
    </source>
</evidence>
<evidence type="ECO:0000313" key="8">
    <source>
        <dbReference type="EMBL" id="SCX75963.1"/>
    </source>
</evidence>
<accession>A0A1G5ADI2</accession>
<sequence length="588" mass="66506">MRVFTGVILSLCSACVLAVDSPNLNQLNVQSDAALQQRQEEQNKALQRQQVADPNIRLENRLEPSEGFPEKENPCYQISHIILTDFSPEISDFSVIPPSSIPSSRFYWALNAIYSTRDFSLPHCLGSEGINILLKRIQNSLIEQGYITTRVVVQPQNLQNGILVITVIPGKIGQIQLQDESSFPYATSATLWFAMPTNNGEILNLRHLEQGLENLKRNTSADANMQLSAVEDEVGASDVIIRYKQGFPIHLTLGLDDSGTKATGRLQGTATLSWDNMFSLNDLFYASFTKSIKRHSDNVDEPHGSKNVSLYYSVPWKNWLLTLSGYQYRYHQSIAGAFENYQYSGKSTQLRMNLSYLLYRNSSRKSYISFGGWARKSFNYINDVEVEVQRRRMAGWDIGLKHIEYLGDATLQISANYKRGTGAYKALPAPEEYFDEGTSRPQIITVGIDLNYPFNIGEQPWKFNTSWNAQWNQTPLIQQDKFSIGGRYTVRGFDGELYLSGERGWLWCNELAWNVFNKGQELYLGIDKGNVYSRFDDLPGNSLVGGAIGLRGKIWGLNYDYFVGVPIDKPAGFKTSHVTTGFNLNYRF</sequence>
<keyword evidence="2" id="KW-0812">Transmembrane</keyword>
<proteinExistence type="predicted"/>
<keyword evidence="3" id="KW-0998">Cell outer membrane</keyword>
<dbReference type="InterPro" id="IPR027282">
    <property type="entry name" value="TPS"/>
</dbReference>
<evidence type="ECO:0000256" key="1">
    <source>
        <dbReference type="ARBA" id="ARBA00022452"/>
    </source>
</evidence>
<evidence type="ECO:0000259" key="5">
    <source>
        <dbReference type="Pfam" id="PF03865"/>
    </source>
</evidence>